<evidence type="ECO:0000313" key="3">
    <source>
        <dbReference type="EMBL" id="MFL9927049.1"/>
    </source>
</evidence>
<comment type="caution">
    <text evidence="3">The sequence shown here is derived from an EMBL/GenBank/DDBJ whole genome shotgun (WGS) entry which is preliminary data.</text>
</comment>
<reference evidence="3 4" key="1">
    <citation type="journal article" date="2024" name="Chem. Sci.">
        <title>Discovery of megapolipeptins by genome mining of a Burkholderiales bacteria collection.</title>
        <authorList>
            <person name="Paulo B.S."/>
            <person name="Recchia M.J.J."/>
            <person name="Lee S."/>
            <person name="Fergusson C.H."/>
            <person name="Romanowski S.B."/>
            <person name="Hernandez A."/>
            <person name="Krull N."/>
            <person name="Liu D.Y."/>
            <person name="Cavanagh H."/>
            <person name="Bos A."/>
            <person name="Gray C.A."/>
            <person name="Murphy B.T."/>
            <person name="Linington R.G."/>
            <person name="Eustaquio A.S."/>
        </authorList>
    </citation>
    <scope>NUCLEOTIDE SEQUENCE [LARGE SCALE GENOMIC DNA]</scope>
    <source>
        <strain evidence="3 4">RL21-008-BIB-A</strain>
    </source>
</reference>
<feature type="chain" id="PRO_5045263224" description="Permease" evidence="2">
    <location>
        <begin position="22"/>
        <end position="174"/>
    </location>
</feature>
<accession>A0ABW9AFM4</accession>
<evidence type="ECO:0008006" key="5">
    <source>
        <dbReference type="Google" id="ProtNLM"/>
    </source>
</evidence>
<gene>
    <name evidence="3" type="ORF">PQR62_22445</name>
</gene>
<evidence type="ECO:0000256" key="2">
    <source>
        <dbReference type="SAM" id="SignalP"/>
    </source>
</evidence>
<feature type="signal peptide" evidence="2">
    <location>
        <begin position="1"/>
        <end position="21"/>
    </location>
</feature>
<organism evidence="3 4">
    <name type="scientific">Herbaspirillum lusitanum</name>
    <dbReference type="NCBI Taxonomy" id="213312"/>
    <lineage>
        <taxon>Bacteria</taxon>
        <taxon>Pseudomonadati</taxon>
        <taxon>Pseudomonadota</taxon>
        <taxon>Betaproteobacteria</taxon>
        <taxon>Burkholderiales</taxon>
        <taxon>Oxalobacteraceae</taxon>
        <taxon>Herbaspirillum</taxon>
    </lineage>
</organism>
<sequence length="174" mass="18863">MRNKLIQAVPLVLCLLLAACATPQEEVTTAPTSTVKLVHTGSSIDDLLAYHQALRKMSPPELGRELQSLNGRTPGALVSVQKAMALCLTRDMADLARAQTLLSNVLADTGAQADSVKPLANLLAFNLAEIRRQADNAERSGQQARENQRKLDQLSEKLEALKNIERSMPLTPGK</sequence>
<proteinExistence type="predicted"/>
<dbReference type="Proteomes" id="UP001629246">
    <property type="component" value="Unassembled WGS sequence"/>
</dbReference>
<feature type="compositionally biased region" description="Basic and acidic residues" evidence="1">
    <location>
        <begin position="146"/>
        <end position="155"/>
    </location>
</feature>
<protein>
    <recommendedName>
        <fullName evidence="5">Permease</fullName>
    </recommendedName>
</protein>
<dbReference type="EMBL" id="JAQQFM010000012">
    <property type="protein sequence ID" value="MFL9927049.1"/>
    <property type="molecule type" value="Genomic_DNA"/>
</dbReference>
<evidence type="ECO:0000313" key="4">
    <source>
        <dbReference type="Proteomes" id="UP001629246"/>
    </source>
</evidence>
<keyword evidence="2" id="KW-0732">Signal</keyword>
<keyword evidence="4" id="KW-1185">Reference proteome</keyword>
<dbReference type="PROSITE" id="PS51257">
    <property type="entry name" value="PROKAR_LIPOPROTEIN"/>
    <property type="match status" value="1"/>
</dbReference>
<dbReference type="RefSeq" id="WP_408160275.1">
    <property type="nucleotide sequence ID" value="NZ_JAQQFM010000012.1"/>
</dbReference>
<name>A0ABW9AFM4_9BURK</name>
<evidence type="ECO:0000256" key="1">
    <source>
        <dbReference type="SAM" id="MobiDB-lite"/>
    </source>
</evidence>
<feature type="region of interest" description="Disordered" evidence="1">
    <location>
        <begin position="136"/>
        <end position="155"/>
    </location>
</feature>